<evidence type="ECO:0000313" key="3">
    <source>
        <dbReference type="Proteomes" id="UP000219573"/>
    </source>
</evidence>
<dbReference type="RefSeq" id="WP_253250786.1">
    <property type="nucleotide sequence ID" value="NZ_OBDZ01000025.1"/>
</dbReference>
<evidence type="ECO:0000313" key="2">
    <source>
        <dbReference type="EMBL" id="SNY39410.1"/>
    </source>
</evidence>
<evidence type="ECO:0000256" key="1">
    <source>
        <dbReference type="SAM" id="MobiDB-lite"/>
    </source>
</evidence>
<keyword evidence="3" id="KW-1185">Reference proteome</keyword>
<name>A0A285HUM4_9FIRM</name>
<feature type="region of interest" description="Disordered" evidence="1">
    <location>
        <begin position="1"/>
        <end position="39"/>
    </location>
</feature>
<organism evidence="2 3">
    <name type="scientific">Orenia metallireducens</name>
    <dbReference type="NCBI Taxonomy" id="1413210"/>
    <lineage>
        <taxon>Bacteria</taxon>
        <taxon>Bacillati</taxon>
        <taxon>Bacillota</taxon>
        <taxon>Clostridia</taxon>
        <taxon>Halanaerobiales</taxon>
        <taxon>Halobacteroidaceae</taxon>
        <taxon>Orenia</taxon>
    </lineage>
</organism>
<feature type="compositionally biased region" description="Basic and acidic residues" evidence="1">
    <location>
        <begin position="1"/>
        <end position="34"/>
    </location>
</feature>
<protein>
    <submittedName>
        <fullName evidence="2">Uncharacterized protein</fullName>
    </submittedName>
</protein>
<dbReference type="EMBL" id="OBDZ01000025">
    <property type="protein sequence ID" value="SNY39410.1"/>
    <property type="molecule type" value="Genomic_DNA"/>
</dbReference>
<dbReference type="AlphaFoldDB" id="A0A285HUM4"/>
<sequence length="132" mass="14850">MVDINKADRRESIPEKAELREESNGEIKVNDRGARANNGGLMGEVYDKATHEKDFISLQENNEGFNFPEVEVEGEWSNFKEDVAQQVGRFSDQVLMGSPAAETEDFEIGRDGIKDIAKAADARLKEKMKDKE</sequence>
<proteinExistence type="predicted"/>
<reference evidence="3" key="1">
    <citation type="submission" date="2017-09" db="EMBL/GenBank/DDBJ databases">
        <authorList>
            <person name="Varghese N."/>
            <person name="Submissions S."/>
        </authorList>
    </citation>
    <scope>NUCLEOTIDE SEQUENCE [LARGE SCALE GENOMIC DNA]</scope>
    <source>
        <strain evidence="3">MSL47</strain>
    </source>
</reference>
<gene>
    <name evidence="2" type="ORF">SAMN06265827_12521</name>
</gene>
<dbReference type="Proteomes" id="UP000219573">
    <property type="component" value="Unassembled WGS sequence"/>
</dbReference>
<accession>A0A285HUM4</accession>